<evidence type="ECO:0000259" key="7">
    <source>
        <dbReference type="Pfam" id="PF07687"/>
    </source>
</evidence>
<name>A0A841HKU7_9GAMM</name>
<dbReference type="Gene3D" id="3.40.630.10">
    <property type="entry name" value="Zn peptidases"/>
    <property type="match status" value="1"/>
</dbReference>
<evidence type="ECO:0000313" key="8">
    <source>
        <dbReference type="EMBL" id="MBB6093677.1"/>
    </source>
</evidence>
<dbReference type="PANTHER" id="PTHR45962">
    <property type="entry name" value="N-FATTY-ACYL-AMINO ACID SYNTHASE/HYDROLASE PM20D1"/>
    <property type="match status" value="1"/>
</dbReference>
<keyword evidence="9" id="KW-1185">Reference proteome</keyword>
<keyword evidence="3" id="KW-0479">Metal-binding</keyword>
<keyword evidence="4" id="KW-0378">Hydrolase</keyword>
<accession>A0A841HKU7</accession>
<dbReference type="RefSeq" id="WP_184332303.1">
    <property type="nucleotide sequence ID" value="NZ_JACHHZ010000003.1"/>
</dbReference>
<dbReference type="InterPro" id="IPR047177">
    <property type="entry name" value="Pept_M20A"/>
</dbReference>
<keyword evidence="6" id="KW-0732">Signal</keyword>
<dbReference type="PROSITE" id="PS00758">
    <property type="entry name" value="ARGE_DAPE_CPG2_1"/>
    <property type="match status" value="1"/>
</dbReference>
<comment type="similarity">
    <text evidence="1">Belongs to the peptidase M20A family.</text>
</comment>
<sequence length="479" mass="51575">MLLRTTLLAGLCVMAGMSHAANITGSKLSGASKQAREGEPAFLDLYKELVEINTTLSVGSCTQASEAMKAHLVRAGFPAGDLHVIVPPDRPKDGNLIAVLPGSDPSLKAIMLLAHIDVVEANREDWERDPFKLTEEGGYFYARGASDDKAMAAIFTDSMVRFKQEGYKPKRTIKLALTCGEESPNTFNGVSYLVEKHRDLIDAAFALNEGGGGRLDRKTGAYLYNGIQAGEKLYQDYTIETVNAGGHSSRPTSDNAIYQMMRAMEKVQAHEFPIEFNDATRGYFQKFGAIVGGERGADMKAAANGDAAAIGRLKQDPSINSMLHTTCVATMIDGGHAPNALPQHVTANVNCRIFPGHPAEEIRQALIKVIDDPGVKVKFQAEPEKAGPPPTLTKEIMAPIEKLTAEMFPGVPVVPAQASGATDGRFLTPIGIPTYGVSGIFSDGATTNAHGLNERMRKQSLLEGREFLHRLTKMYAGGK</sequence>
<dbReference type="SUPFAM" id="SSF53187">
    <property type="entry name" value="Zn-dependent exopeptidases"/>
    <property type="match status" value="1"/>
</dbReference>
<dbReference type="PROSITE" id="PS00759">
    <property type="entry name" value="ARGE_DAPE_CPG2_2"/>
    <property type="match status" value="1"/>
</dbReference>
<dbReference type="InterPro" id="IPR002933">
    <property type="entry name" value="Peptidase_M20"/>
</dbReference>
<dbReference type="SUPFAM" id="SSF55031">
    <property type="entry name" value="Bacterial exopeptidase dimerisation domain"/>
    <property type="match status" value="1"/>
</dbReference>
<reference evidence="8 9" key="1">
    <citation type="submission" date="2020-08" db="EMBL/GenBank/DDBJ databases">
        <title>Genomic Encyclopedia of Type Strains, Phase IV (KMG-IV): sequencing the most valuable type-strain genomes for metagenomic binning, comparative biology and taxonomic classification.</title>
        <authorList>
            <person name="Goeker M."/>
        </authorList>
    </citation>
    <scope>NUCLEOTIDE SEQUENCE [LARGE SCALE GENOMIC DNA]</scope>
    <source>
        <strain evidence="8 9">DSM 26723</strain>
    </source>
</reference>
<dbReference type="Gene3D" id="3.30.70.360">
    <property type="match status" value="1"/>
</dbReference>
<dbReference type="InterPro" id="IPR036264">
    <property type="entry name" value="Bact_exopeptidase_dim_dom"/>
</dbReference>
<evidence type="ECO:0000256" key="4">
    <source>
        <dbReference type="ARBA" id="ARBA00022801"/>
    </source>
</evidence>
<gene>
    <name evidence="8" type="ORF">HNQ60_002558</name>
</gene>
<proteinExistence type="inferred from homology"/>
<feature type="domain" description="Peptidase M20 dimerisation" evidence="7">
    <location>
        <begin position="236"/>
        <end position="375"/>
    </location>
</feature>
<dbReference type="AlphaFoldDB" id="A0A841HKU7"/>
<evidence type="ECO:0000256" key="6">
    <source>
        <dbReference type="SAM" id="SignalP"/>
    </source>
</evidence>
<dbReference type="PANTHER" id="PTHR45962:SF1">
    <property type="entry name" value="N-FATTY-ACYL-AMINO ACID SYNTHASE_HYDROLASE PM20D1"/>
    <property type="match status" value="1"/>
</dbReference>
<evidence type="ECO:0000256" key="1">
    <source>
        <dbReference type="ARBA" id="ARBA00006247"/>
    </source>
</evidence>
<protein>
    <submittedName>
        <fullName evidence="8">Acetylornithine deacetylase/succinyl-diaminopimelate desuccinylase-like protein</fullName>
    </submittedName>
</protein>
<dbReference type="GO" id="GO:0004180">
    <property type="term" value="F:carboxypeptidase activity"/>
    <property type="evidence" value="ECO:0007669"/>
    <property type="project" value="TreeGrafter"/>
</dbReference>
<dbReference type="Gene3D" id="1.10.150.900">
    <property type="match status" value="1"/>
</dbReference>
<dbReference type="GO" id="GO:0046872">
    <property type="term" value="F:metal ion binding"/>
    <property type="evidence" value="ECO:0007669"/>
    <property type="project" value="UniProtKB-KW"/>
</dbReference>
<dbReference type="NCBIfam" id="NF006596">
    <property type="entry name" value="PRK09133.1"/>
    <property type="match status" value="1"/>
</dbReference>
<comment type="caution">
    <text evidence="8">The sequence shown here is derived from an EMBL/GenBank/DDBJ whole genome shotgun (WGS) entry which is preliminary data.</text>
</comment>
<dbReference type="Proteomes" id="UP000588068">
    <property type="component" value="Unassembled WGS sequence"/>
</dbReference>
<evidence type="ECO:0000256" key="3">
    <source>
        <dbReference type="ARBA" id="ARBA00022723"/>
    </source>
</evidence>
<keyword evidence="5" id="KW-0862">Zinc</keyword>
<evidence type="ECO:0000256" key="2">
    <source>
        <dbReference type="ARBA" id="ARBA00022670"/>
    </source>
</evidence>
<organism evidence="8 9">
    <name type="scientific">Povalibacter uvarum</name>
    <dbReference type="NCBI Taxonomy" id="732238"/>
    <lineage>
        <taxon>Bacteria</taxon>
        <taxon>Pseudomonadati</taxon>
        <taxon>Pseudomonadota</taxon>
        <taxon>Gammaproteobacteria</taxon>
        <taxon>Steroidobacterales</taxon>
        <taxon>Steroidobacteraceae</taxon>
        <taxon>Povalibacter</taxon>
    </lineage>
</organism>
<evidence type="ECO:0000313" key="9">
    <source>
        <dbReference type="Proteomes" id="UP000588068"/>
    </source>
</evidence>
<dbReference type="Pfam" id="PF07687">
    <property type="entry name" value="M20_dimer"/>
    <property type="match status" value="1"/>
</dbReference>
<dbReference type="GO" id="GO:0051603">
    <property type="term" value="P:proteolysis involved in protein catabolic process"/>
    <property type="evidence" value="ECO:0007669"/>
    <property type="project" value="TreeGrafter"/>
</dbReference>
<dbReference type="EMBL" id="JACHHZ010000003">
    <property type="protein sequence ID" value="MBB6093677.1"/>
    <property type="molecule type" value="Genomic_DNA"/>
</dbReference>
<evidence type="ECO:0000256" key="5">
    <source>
        <dbReference type="ARBA" id="ARBA00022833"/>
    </source>
</evidence>
<feature type="signal peptide" evidence="6">
    <location>
        <begin position="1"/>
        <end position="20"/>
    </location>
</feature>
<feature type="chain" id="PRO_5032344637" evidence="6">
    <location>
        <begin position="21"/>
        <end position="479"/>
    </location>
</feature>
<dbReference type="Pfam" id="PF01546">
    <property type="entry name" value="Peptidase_M20"/>
    <property type="match status" value="1"/>
</dbReference>
<dbReference type="InterPro" id="IPR011650">
    <property type="entry name" value="Peptidase_M20_dimer"/>
</dbReference>
<dbReference type="InterPro" id="IPR001261">
    <property type="entry name" value="ArgE/DapE_CS"/>
</dbReference>
<keyword evidence="2" id="KW-0645">Protease</keyword>